<organism evidence="12 13">
    <name type="scientific">Chondromyces apiculatus DSM 436</name>
    <dbReference type="NCBI Taxonomy" id="1192034"/>
    <lineage>
        <taxon>Bacteria</taxon>
        <taxon>Pseudomonadati</taxon>
        <taxon>Myxococcota</taxon>
        <taxon>Polyangia</taxon>
        <taxon>Polyangiales</taxon>
        <taxon>Polyangiaceae</taxon>
        <taxon>Chondromyces</taxon>
    </lineage>
</organism>
<evidence type="ECO:0000256" key="3">
    <source>
        <dbReference type="ARBA" id="ARBA00012239"/>
    </source>
</evidence>
<dbReference type="EMBL" id="ASRX01000073">
    <property type="protein sequence ID" value="EYF01719.1"/>
    <property type="molecule type" value="Genomic_DNA"/>
</dbReference>
<evidence type="ECO:0000259" key="11">
    <source>
        <dbReference type="Pfam" id="PF00266"/>
    </source>
</evidence>
<dbReference type="InterPro" id="IPR015424">
    <property type="entry name" value="PyrdxlP-dep_Trfase"/>
</dbReference>
<keyword evidence="6" id="KW-0663">Pyridoxal phosphate</keyword>
<dbReference type="AlphaFoldDB" id="A0A017SXK7"/>
<protein>
    <recommendedName>
        <fullName evidence="3">cysteine desulfurase</fullName>
        <ecNumber evidence="3">2.8.1.7</ecNumber>
    </recommendedName>
</protein>
<dbReference type="InterPro" id="IPR015421">
    <property type="entry name" value="PyrdxlP-dep_Trfase_major"/>
</dbReference>
<dbReference type="PANTHER" id="PTHR11601:SF34">
    <property type="entry name" value="CYSTEINE DESULFURASE"/>
    <property type="match status" value="1"/>
</dbReference>
<sequence length="382" mass="39032">MNRTGHPIYLDYNASTPVPPRVRAAVLRALEEGFGNPSAGHPYGRRARDMVERARAQVAALLGAASDEIFFTSGGTEASNLALRGVLGSVPVGALVTTTIEHPATQETARLLEAAGVQVVRVAPGVDGSVGAEQVAKALSSVQARPAVVSVIIAQNETGVLQPVAEIVERVRGSGVLVHADAAQAVGKIPVDVKALGVDLLSVAGHKLYAPKGVGALYVRRGVALQPLLVGGGHERGVRAGTENVSGVVGLGEACGMALECLDEEVPRLRGLRDSLEQRLGEAGFVVHGGGAARLPNTLNGRFPGVRGGALAARLADELAFTTGSACHAGREEASAVLLAMGIDAEDALGAIRLSLGRGTTEEEVTRAGNLLLNAAAALRAA</sequence>
<dbReference type="SUPFAM" id="SSF53383">
    <property type="entry name" value="PLP-dependent transferases"/>
    <property type="match status" value="1"/>
</dbReference>
<dbReference type="eggNOG" id="COG1104">
    <property type="taxonomic scope" value="Bacteria"/>
</dbReference>
<keyword evidence="8" id="KW-0411">Iron-sulfur</keyword>
<feature type="domain" description="Aminotransferase class V" evidence="11">
    <location>
        <begin position="8"/>
        <end position="367"/>
    </location>
</feature>
<dbReference type="STRING" id="1192034.CAP_7854"/>
<comment type="catalytic activity">
    <reaction evidence="9">
        <text>(sulfur carrier)-H + L-cysteine = (sulfur carrier)-SH + L-alanine</text>
        <dbReference type="Rhea" id="RHEA:43892"/>
        <dbReference type="Rhea" id="RHEA-COMP:14737"/>
        <dbReference type="Rhea" id="RHEA-COMP:14739"/>
        <dbReference type="ChEBI" id="CHEBI:29917"/>
        <dbReference type="ChEBI" id="CHEBI:35235"/>
        <dbReference type="ChEBI" id="CHEBI:57972"/>
        <dbReference type="ChEBI" id="CHEBI:64428"/>
        <dbReference type="EC" id="2.8.1.7"/>
    </reaction>
</comment>
<evidence type="ECO:0000256" key="8">
    <source>
        <dbReference type="ARBA" id="ARBA00023014"/>
    </source>
</evidence>
<dbReference type="PANTHER" id="PTHR11601">
    <property type="entry name" value="CYSTEINE DESULFURYLASE FAMILY MEMBER"/>
    <property type="match status" value="1"/>
</dbReference>
<comment type="cofactor">
    <cofactor evidence="1 10">
        <name>pyridoxal 5'-phosphate</name>
        <dbReference type="ChEBI" id="CHEBI:597326"/>
    </cofactor>
</comment>
<keyword evidence="13" id="KW-1185">Reference proteome</keyword>
<evidence type="ECO:0000256" key="9">
    <source>
        <dbReference type="ARBA" id="ARBA00050776"/>
    </source>
</evidence>
<evidence type="ECO:0000256" key="10">
    <source>
        <dbReference type="RuleBase" id="RU004504"/>
    </source>
</evidence>
<keyword evidence="5" id="KW-0479">Metal-binding</keyword>
<dbReference type="PROSITE" id="PS00595">
    <property type="entry name" value="AA_TRANSFER_CLASS_5"/>
    <property type="match status" value="1"/>
</dbReference>
<comment type="similarity">
    <text evidence="2">Belongs to the class-V pyridoxal-phosphate-dependent aminotransferase family. NifS/IscS subfamily.</text>
</comment>
<dbReference type="InterPro" id="IPR016454">
    <property type="entry name" value="Cysteine_dSase"/>
</dbReference>
<evidence type="ECO:0000256" key="4">
    <source>
        <dbReference type="ARBA" id="ARBA00022679"/>
    </source>
</evidence>
<dbReference type="InterPro" id="IPR000192">
    <property type="entry name" value="Aminotrans_V_dom"/>
</dbReference>
<evidence type="ECO:0000256" key="6">
    <source>
        <dbReference type="ARBA" id="ARBA00022898"/>
    </source>
</evidence>
<dbReference type="PIRSF" id="PIRSF005572">
    <property type="entry name" value="NifS"/>
    <property type="match status" value="1"/>
</dbReference>
<dbReference type="OrthoDB" id="9808002at2"/>
<dbReference type="EC" id="2.8.1.7" evidence="3"/>
<proteinExistence type="inferred from homology"/>
<reference evidence="12 13" key="1">
    <citation type="submission" date="2013-05" db="EMBL/GenBank/DDBJ databases">
        <title>Genome assembly of Chondromyces apiculatus DSM 436.</title>
        <authorList>
            <person name="Sharma G."/>
            <person name="Khatri I."/>
            <person name="Kaur C."/>
            <person name="Mayilraj S."/>
            <person name="Subramanian S."/>
        </authorList>
    </citation>
    <scope>NUCLEOTIDE SEQUENCE [LARGE SCALE GENOMIC DNA]</scope>
    <source>
        <strain evidence="12 13">DSM 436</strain>
    </source>
</reference>
<dbReference type="GO" id="GO:0046872">
    <property type="term" value="F:metal ion binding"/>
    <property type="evidence" value="ECO:0007669"/>
    <property type="project" value="UniProtKB-KW"/>
</dbReference>
<name>A0A017SXK7_9BACT</name>
<dbReference type="GO" id="GO:0031071">
    <property type="term" value="F:cysteine desulfurase activity"/>
    <property type="evidence" value="ECO:0007669"/>
    <property type="project" value="UniProtKB-EC"/>
</dbReference>
<evidence type="ECO:0000313" key="12">
    <source>
        <dbReference type="EMBL" id="EYF01719.1"/>
    </source>
</evidence>
<evidence type="ECO:0000256" key="7">
    <source>
        <dbReference type="ARBA" id="ARBA00023004"/>
    </source>
</evidence>
<dbReference type="Gene3D" id="3.90.1150.10">
    <property type="entry name" value="Aspartate Aminotransferase, domain 1"/>
    <property type="match status" value="1"/>
</dbReference>
<dbReference type="GO" id="GO:0051536">
    <property type="term" value="F:iron-sulfur cluster binding"/>
    <property type="evidence" value="ECO:0007669"/>
    <property type="project" value="UniProtKB-KW"/>
</dbReference>
<accession>A0A017SXK7</accession>
<evidence type="ECO:0000256" key="1">
    <source>
        <dbReference type="ARBA" id="ARBA00001933"/>
    </source>
</evidence>
<gene>
    <name evidence="12" type="ORF">CAP_7854</name>
</gene>
<evidence type="ECO:0000313" key="13">
    <source>
        <dbReference type="Proteomes" id="UP000019678"/>
    </source>
</evidence>
<evidence type="ECO:0000256" key="5">
    <source>
        <dbReference type="ARBA" id="ARBA00022723"/>
    </source>
</evidence>
<dbReference type="InterPro" id="IPR020578">
    <property type="entry name" value="Aminotrans_V_PyrdxlP_BS"/>
</dbReference>
<dbReference type="InterPro" id="IPR015422">
    <property type="entry name" value="PyrdxlP-dep_Trfase_small"/>
</dbReference>
<comment type="caution">
    <text evidence="12">The sequence shown here is derived from an EMBL/GenBank/DDBJ whole genome shotgun (WGS) entry which is preliminary data.</text>
</comment>
<evidence type="ECO:0000256" key="2">
    <source>
        <dbReference type="ARBA" id="ARBA00006490"/>
    </source>
</evidence>
<keyword evidence="7" id="KW-0408">Iron</keyword>
<dbReference type="Gene3D" id="1.10.260.50">
    <property type="match status" value="1"/>
</dbReference>
<dbReference type="RefSeq" id="WP_044248875.1">
    <property type="nucleotide sequence ID" value="NZ_ASRX01000073.1"/>
</dbReference>
<dbReference type="Pfam" id="PF00266">
    <property type="entry name" value="Aminotran_5"/>
    <property type="match status" value="1"/>
</dbReference>
<keyword evidence="4" id="KW-0808">Transferase</keyword>
<dbReference type="Proteomes" id="UP000019678">
    <property type="component" value="Unassembled WGS sequence"/>
</dbReference>
<dbReference type="Gene3D" id="3.40.640.10">
    <property type="entry name" value="Type I PLP-dependent aspartate aminotransferase-like (Major domain)"/>
    <property type="match status" value="1"/>
</dbReference>